<accession>A0A7J7E3I9</accession>
<feature type="compositionally biased region" description="Polar residues" evidence="1">
    <location>
        <begin position="431"/>
        <end position="446"/>
    </location>
</feature>
<dbReference type="InterPro" id="IPR038745">
    <property type="entry name" value="AT4G37440-like"/>
</dbReference>
<dbReference type="Proteomes" id="UP000593562">
    <property type="component" value="Unassembled WGS sequence"/>
</dbReference>
<dbReference type="AlphaFoldDB" id="A0A7J7E3I9"/>
<dbReference type="FunCoup" id="A0A7J7E3I9">
    <property type="interactions" value="137"/>
</dbReference>
<comment type="caution">
    <text evidence="2">The sequence shown here is derived from an EMBL/GenBank/DDBJ whole genome shotgun (WGS) entry which is preliminary data.</text>
</comment>
<gene>
    <name evidence="2" type="ORF">HS088_TW01G00774</name>
</gene>
<reference evidence="2 3" key="1">
    <citation type="journal article" date="2020" name="Nat. Commun.">
        <title>Genome of Tripterygium wilfordii and identification of cytochrome P450 involved in triptolide biosynthesis.</title>
        <authorList>
            <person name="Tu L."/>
            <person name="Su P."/>
            <person name="Zhang Z."/>
            <person name="Gao L."/>
            <person name="Wang J."/>
            <person name="Hu T."/>
            <person name="Zhou J."/>
            <person name="Zhang Y."/>
            <person name="Zhao Y."/>
            <person name="Liu Y."/>
            <person name="Song Y."/>
            <person name="Tong Y."/>
            <person name="Lu Y."/>
            <person name="Yang J."/>
            <person name="Xu C."/>
            <person name="Jia M."/>
            <person name="Peters R.J."/>
            <person name="Huang L."/>
            <person name="Gao W."/>
        </authorList>
    </citation>
    <scope>NUCLEOTIDE SEQUENCE [LARGE SCALE GENOMIC DNA]</scope>
    <source>
        <strain evidence="3">cv. XIE 37</strain>
        <tissue evidence="2">Leaf</tissue>
    </source>
</reference>
<protein>
    <submittedName>
        <fullName evidence="2">Uncharacterized protein</fullName>
    </submittedName>
</protein>
<dbReference type="EMBL" id="JAAARO010000001">
    <property type="protein sequence ID" value="KAF5752856.1"/>
    <property type="molecule type" value="Genomic_DNA"/>
</dbReference>
<feature type="compositionally biased region" description="Basic residues" evidence="1">
    <location>
        <begin position="447"/>
        <end position="457"/>
    </location>
</feature>
<name>A0A7J7E3I9_TRIWF</name>
<evidence type="ECO:0000313" key="3">
    <source>
        <dbReference type="Proteomes" id="UP000593562"/>
    </source>
</evidence>
<keyword evidence="3" id="KW-1185">Reference proteome</keyword>
<dbReference type="InParanoid" id="A0A7J7E3I9"/>
<evidence type="ECO:0000256" key="1">
    <source>
        <dbReference type="SAM" id="MobiDB-lite"/>
    </source>
</evidence>
<feature type="region of interest" description="Disordered" evidence="1">
    <location>
        <begin position="430"/>
        <end position="466"/>
    </location>
</feature>
<sequence>MDPDLDFKEPSEVPMEVSASKNGNISRDTEDKAMQCASNYEDNNFDLEAVNKDQNKLQCASQDVEVNVTECTNSSDSGKVEDNYQDGTESMSSFGDTVSSTENSSMSSDTEVESRLCYGNTSPTVDGCGGAFRTRRKKLTDHWRRYVHPLMWRCKWMELQIKELHSQALNYERELDKYDERKQFDYEKLALEGCDAKSLPFSSYIPRKKVMQRKKRRRVEDTVDIASYMLQHNLFSYYATKRPAVHGASMDDAFGSLNKTVNHNDEFGFHDRWSSLEFREDDNTLEPVLKKVEMMKSQVRNLKSRIDKVLNENPGKFCSINDLSLLAPVDASTSSDLAVSPKNGNKKAVEALNTFSEHVSNCDVEDLLPEGAVSSHGEIEEGLMLHNQAVKEELQNFDSSMSLLTEMPLEPTKEQTVSAPGVVLALETSVPHEQSNLKSLSRSHVPNSKRKQGRRKSRLGERSRRS</sequence>
<feature type="compositionally biased region" description="Basic and acidic residues" evidence="1">
    <location>
        <begin position="1"/>
        <end position="11"/>
    </location>
</feature>
<proteinExistence type="predicted"/>
<dbReference type="PANTHER" id="PTHR34057:SF10">
    <property type="entry name" value="TRANSPOSASE, PTTA_EN_SPM, PLANT"/>
    <property type="match status" value="1"/>
</dbReference>
<organism evidence="2 3">
    <name type="scientific">Tripterygium wilfordii</name>
    <name type="common">Thunder God vine</name>
    <dbReference type="NCBI Taxonomy" id="458696"/>
    <lineage>
        <taxon>Eukaryota</taxon>
        <taxon>Viridiplantae</taxon>
        <taxon>Streptophyta</taxon>
        <taxon>Embryophyta</taxon>
        <taxon>Tracheophyta</taxon>
        <taxon>Spermatophyta</taxon>
        <taxon>Magnoliopsida</taxon>
        <taxon>eudicotyledons</taxon>
        <taxon>Gunneridae</taxon>
        <taxon>Pentapetalae</taxon>
        <taxon>rosids</taxon>
        <taxon>fabids</taxon>
        <taxon>Celastrales</taxon>
        <taxon>Celastraceae</taxon>
        <taxon>Tripterygium</taxon>
    </lineage>
</organism>
<feature type="region of interest" description="Disordered" evidence="1">
    <location>
        <begin position="1"/>
        <end position="30"/>
    </location>
</feature>
<dbReference type="CDD" id="cd11650">
    <property type="entry name" value="AT4G37440_like"/>
    <property type="match status" value="1"/>
</dbReference>
<dbReference type="PANTHER" id="PTHR34057">
    <property type="entry name" value="ELONGATION FACTOR"/>
    <property type="match status" value="1"/>
</dbReference>
<evidence type="ECO:0000313" key="2">
    <source>
        <dbReference type="EMBL" id="KAF5752856.1"/>
    </source>
</evidence>
<feature type="compositionally biased region" description="Polar residues" evidence="1">
    <location>
        <begin position="85"/>
        <end position="98"/>
    </location>
</feature>
<feature type="region of interest" description="Disordered" evidence="1">
    <location>
        <begin position="71"/>
        <end position="105"/>
    </location>
</feature>